<gene>
    <name evidence="1" type="ORF">BTUL_0256g00010</name>
</gene>
<reference evidence="1 2" key="1">
    <citation type="submission" date="2017-12" db="EMBL/GenBank/DDBJ databases">
        <title>Comparative genomics of Botrytis spp.</title>
        <authorList>
            <person name="Valero-Jimenez C.A."/>
            <person name="Tapia P."/>
            <person name="Veloso J."/>
            <person name="Silva-Moreno E."/>
            <person name="Staats M."/>
            <person name="Valdes J.H."/>
            <person name="Van Kan J.A.L."/>
        </authorList>
    </citation>
    <scope>NUCLEOTIDE SEQUENCE [LARGE SCALE GENOMIC DNA]</scope>
    <source>
        <strain evidence="1 2">Bt9001</strain>
    </source>
</reference>
<dbReference type="AlphaFoldDB" id="A0A4Z1E6F9"/>
<accession>A0A4Z1E6F9</accession>
<evidence type="ECO:0000313" key="1">
    <source>
        <dbReference type="EMBL" id="TGO07655.1"/>
    </source>
</evidence>
<organism evidence="1 2">
    <name type="scientific">Botrytis tulipae</name>
    <dbReference type="NCBI Taxonomy" id="87230"/>
    <lineage>
        <taxon>Eukaryota</taxon>
        <taxon>Fungi</taxon>
        <taxon>Dikarya</taxon>
        <taxon>Ascomycota</taxon>
        <taxon>Pezizomycotina</taxon>
        <taxon>Leotiomycetes</taxon>
        <taxon>Helotiales</taxon>
        <taxon>Sclerotiniaceae</taxon>
        <taxon>Botrytis</taxon>
    </lineage>
</organism>
<comment type="caution">
    <text evidence="1">The sequence shown here is derived from an EMBL/GenBank/DDBJ whole genome shotgun (WGS) entry which is preliminary data.</text>
</comment>
<dbReference type="Proteomes" id="UP000297777">
    <property type="component" value="Unassembled WGS sequence"/>
</dbReference>
<evidence type="ECO:0000313" key="2">
    <source>
        <dbReference type="Proteomes" id="UP000297777"/>
    </source>
</evidence>
<dbReference type="OrthoDB" id="3549024at2759"/>
<proteinExistence type="predicted"/>
<dbReference type="EMBL" id="PQXH01000256">
    <property type="protein sequence ID" value="TGO07655.1"/>
    <property type="molecule type" value="Genomic_DNA"/>
</dbReference>
<name>A0A4Z1E6F9_9HELO</name>
<sequence length="87" mass="9689">MLNAQELSSVNEFSITITRTETLLLPESWEQAGGAMIKLHEMDSPFMINSSLTLELRTSSDFESQLPKDAAAGNVLDNKFTVSIHWC</sequence>
<protein>
    <submittedName>
        <fullName evidence="1">Uncharacterized protein</fullName>
    </submittedName>
</protein>
<keyword evidence="2" id="KW-1185">Reference proteome</keyword>